<protein>
    <submittedName>
        <fullName evidence="3">Fatty-acyl-CoA synthase</fullName>
    </submittedName>
</protein>
<comment type="caution">
    <text evidence="3">The sequence shown here is derived from an EMBL/GenBank/DDBJ whole genome shotgun (WGS) entry which is preliminary data.</text>
</comment>
<sequence length="576" mass="62830">MNEEAAYLARLAALHAKNWPAGVPRESHYPFGRRPLSEYLRERARLQPHKPVVVFYGRELGFGELDALSDRFAALLAARGVQRGDRVAVFMPNCPQFLVAFYGILKLGAVHVPVNPLFKAEEVLYELRDSGAQVMLALDQLMDVARAARAQGALRHLFVTSFADMRPDHPTLPLPAAVAAARIDCPDAEDLLPALATTTPIAPDALPPPGLDDVAALNYTGGTTGLPKGCVHTQADMLYTAAATHSISVDLREDDVGIGINPAFWIAGENALLIQPVFSGVTVVMLARWDPVAWMAAVQRYRVSFAGLVLDSAVEVMEHPDVARYDLRSLRSMRVSSFVKKLGMGYRERWRALTGTTMIESAWGMTETHTNDSFTRGMQEGDFDLHARPIFVGLPMPGTEFKVCDFDTGALLPLGSEGELCCRTPSLLKGYWNKPEANAQTLRGGWLHTGDIAMLDEHGYLHFLGRRKEMLKVKGMSVFPAEVEALLGMHPAVLGSGVVGRADADRGEVPVAFVRLDPAQAAGCTAQALQDWCRERMASYKVPEIRLVERLATSATGKVLKNELTALLAQERGAGP</sequence>
<dbReference type="InterPro" id="IPR050237">
    <property type="entry name" value="ATP-dep_AMP-bd_enzyme"/>
</dbReference>
<dbReference type="PANTHER" id="PTHR43767:SF1">
    <property type="entry name" value="NONRIBOSOMAL PEPTIDE SYNTHASE PES1 (EUROFUNG)-RELATED"/>
    <property type="match status" value="1"/>
</dbReference>
<dbReference type="AlphaFoldDB" id="A0A368XNG1"/>
<dbReference type="Gene3D" id="3.30.300.30">
    <property type="match status" value="1"/>
</dbReference>
<proteinExistence type="predicted"/>
<dbReference type="OrthoDB" id="9766486at2"/>
<dbReference type="InterPro" id="IPR042099">
    <property type="entry name" value="ANL_N_sf"/>
</dbReference>
<organism evidence="3 4">
    <name type="scientific">Pseudorhodoferax soli</name>
    <dbReference type="NCBI Taxonomy" id="545864"/>
    <lineage>
        <taxon>Bacteria</taxon>
        <taxon>Pseudomonadati</taxon>
        <taxon>Pseudomonadota</taxon>
        <taxon>Betaproteobacteria</taxon>
        <taxon>Burkholderiales</taxon>
        <taxon>Comamonadaceae</taxon>
    </lineage>
</organism>
<dbReference type="InterPro" id="IPR045851">
    <property type="entry name" value="AMP-bd_C_sf"/>
</dbReference>
<evidence type="ECO:0000259" key="2">
    <source>
        <dbReference type="Pfam" id="PF13193"/>
    </source>
</evidence>
<dbReference type="Proteomes" id="UP000252884">
    <property type="component" value="Unassembled WGS sequence"/>
</dbReference>
<dbReference type="SUPFAM" id="SSF56801">
    <property type="entry name" value="Acetyl-CoA synthetase-like"/>
    <property type="match status" value="1"/>
</dbReference>
<reference evidence="3 4" key="1">
    <citation type="submission" date="2018-07" db="EMBL/GenBank/DDBJ databases">
        <title>Genomic Encyclopedia of Type Strains, Phase IV (KMG-IV): sequencing the most valuable type-strain genomes for metagenomic binning, comparative biology and taxonomic classification.</title>
        <authorList>
            <person name="Goeker M."/>
        </authorList>
    </citation>
    <scope>NUCLEOTIDE SEQUENCE [LARGE SCALE GENOMIC DNA]</scope>
    <source>
        <strain evidence="3 4">DSM 21634</strain>
    </source>
</reference>
<dbReference type="PROSITE" id="PS00455">
    <property type="entry name" value="AMP_BINDING"/>
    <property type="match status" value="1"/>
</dbReference>
<dbReference type="NCBIfam" id="NF004822">
    <property type="entry name" value="PRK06178.1"/>
    <property type="match status" value="1"/>
</dbReference>
<dbReference type="InterPro" id="IPR025110">
    <property type="entry name" value="AMP-bd_C"/>
</dbReference>
<keyword evidence="4" id="KW-1185">Reference proteome</keyword>
<dbReference type="InterPro" id="IPR020845">
    <property type="entry name" value="AMP-binding_CS"/>
</dbReference>
<dbReference type="Pfam" id="PF13193">
    <property type="entry name" value="AMP-binding_C"/>
    <property type="match status" value="1"/>
</dbReference>
<evidence type="ECO:0000259" key="1">
    <source>
        <dbReference type="Pfam" id="PF00501"/>
    </source>
</evidence>
<accession>A0A368XNG1</accession>
<dbReference type="InterPro" id="IPR000873">
    <property type="entry name" value="AMP-dep_synth/lig_dom"/>
</dbReference>
<evidence type="ECO:0000313" key="3">
    <source>
        <dbReference type="EMBL" id="RCW67554.1"/>
    </source>
</evidence>
<dbReference type="Pfam" id="PF00501">
    <property type="entry name" value="AMP-binding"/>
    <property type="match status" value="1"/>
</dbReference>
<feature type="domain" description="AMP-binding enzyme C-terminal" evidence="2">
    <location>
        <begin position="482"/>
        <end position="558"/>
    </location>
</feature>
<gene>
    <name evidence="3" type="ORF">DES41_109277</name>
</gene>
<feature type="domain" description="AMP-dependent synthetase/ligase" evidence="1">
    <location>
        <begin position="40"/>
        <end position="432"/>
    </location>
</feature>
<dbReference type="RefSeq" id="WP_114471049.1">
    <property type="nucleotide sequence ID" value="NZ_QPJK01000009.1"/>
</dbReference>
<name>A0A368XNG1_9BURK</name>
<dbReference type="PANTHER" id="PTHR43767">
    <property type="entry name" value="LONG-CHAIN-FATTY-ACID--COA LIGASE"/>
    <property type="match status" value="1"/>
</dbReference>
<evidence type="ECO:0000313" key="4">
    <source>
        <dbReference type="Proteomes" id="UP000252884"/>
    </source>
</evidence>
<dbReference type="GO" id="GO:0016878">
    <property type="term" value="F:acid-thiol ligase activity"/>
    <property type="evidence" value="ECO:0007669"/>
    <property type="project" value="UniProtKB-ARBA"/>
</dbReference>
<dbReference type="Gene3D" id="3.40.50.12780">
    <property type="entry name" value="N-terminal domain of ligase-like"/>
    <property type="match status" value="1"/>
</dbReference>
<dbReference type="EMBL" id="QPJK01000009">
    <property type="protein sequence ID" value="RCW67554.1"/>
    <property type="molecule type" value="Genomic_DNA"/>
</dbReference>